<evidence type="ECO:0000313" key="7">
    <source>
        <dbReference type="EMBL" id="SMG45773.1"/>
    </source>
</evidence>
<dbReference type="InterPro" id="IPR035906">
    <property type="entry name" value="MetI-like_sf"/>
</dbReference>
<feature type="transmembrane region" description="Helical" evidence="5">
    <location>
        <begin position="273"/>
        <end position="292"/>
    </location>
</feature>
<feature type="transmembrane region" description="Helical" evidence="5">
    <location>
        <begin position="90"/>
        <end position="113"/>
    </location>
</feature>
<evidence type="ECO:0000256" key="5">
    <source>
        <dbReference type="RuleBase" id="RU363032"/>
    </source>
</evidence>
<evidence type="ECO:0000313" key="8">
    <source>
        <dbReference type="Proteomes" id="UP000193355"/>
    </source>
</evidence>
<feature type="transmembrane region" description="Helical" evidence="5">
    <location>
        <begin position="338"/>
        <end position="356"/>
    </location>
</feature>
<feature type="transmembrane region" description="Helical" evidence="5">
    <location>
        <begin position="176"/>
        <end position="198"/>
    </location>
</feature>
<keyword evidence="2 5" id="KW-0812">Transmembrane</keyword>
<dbReference type="AlphaFoldDB" id="A0A1X7KWG6"/>
<feature type="transmembrane region" description="Helical" evidence="5">
    <location>
        <begin position="57"/>
        <end position="78"/>
    </location>
</feature>
<evidence type="ECO:0000256" key="4">
    <source>
        <dbReference type="ARBA" id="ARBA00023136"/>
    </source>
</evidence>
<dbReference type="EMBL" id="FXBB01000038">
    <property type="protein sequence ID" value="SMG45773.1"/>
    <property type="molecule type" value="Genomic_DNA"/>
</dbReference>
<evidence type="ECO:0000256" key="2">
    <source>
        <dbReference type="ARBA" id="ARBA00022692"/>
    </source>
</evidence>
<comment type="subcellular location">
    <subcellularLocation>
        <location evidence="5">Cell membrane</location>
        <topology evidence="5">Multi-pass membrane protein</topology>
    </subcellularLocation>
    <subcellularLocation>
        <location evidence="1">Membrane</location>
        <topology evidence="1">Multi-pass membrane protein</topology>
    </subcellularLocation>
</comment>
<dbReference type="SUPFAM" id="SSF161098">
    <property type="entry name" value="MetI-like"/>
    <property type="match status" value="2"/>
</dbReference>
<gene>
    <name evidence="7" type="ORF">SAMN06275492_13816</name>
</gene>
<reference evidence="8" key="1">
    <citation type="submission" date="2017-04" db="EMBL/GenBank/DDBJ databases">
        <authorList>
            <person name="Varghese N."/>
            <person name="Submissions S."/>
        </authorList>
    </citation>
    <scope>NUCLEOTIDE SEQUENCE [LARGE SCALE GENOMIC DNA]</scope>
    <source>
        <strain evidence="8">USBA 82</strain>
    </source>
</reference>
<dbReference type="OrthoDB" id="57323at2"/>
<evidence type="ECO:0000256" key="3">
    <source>
        <dbReference type="ARBA" id="ARBA00022989"/>
    </source>
</evidence>
<feature type="transmembrane region" description="Helical" evidence="5">
    <location>
        <begin position="458"/>
        <end position="481"/>
    </location>
</feature>
<keyword evidence="5" id="KW-0813">Transport</keyword>
<feature type="domain" description="ABC transmembrane type-1" evidence="6">
    <location>
        <begin position="332"/>
        <end position="522"/>
    </location>
</feature>
<feature type="transmembrane region" description="Helical" evidence="5">
    <location>
        <begin position="5"/>
        <end position="27"/>
    </location>
</feature>
<feature type="transmembrane region" description="Helical" evidence="5">
    <location>
        <begin position="133"/>
        <end position="155"/>
    </location>
</feature>
<keyword evidence="3 5" id="KW-1133">Transmembrane helix</keyword>
<dbReference type="PANTHER" id="PTHR43496:SF1">
    <property type="entry name" value="POLYGALACTURONAN_RHAMNOGALACTURONAN TRANSPORT SYSTEM PERMEASE PROTEIN YTEP"/>
    <property type="match status" value="1"/>
</dbReference>
<protein>
    <submittedName>
        <fullName evidence="7">Iron(III) transport system permease protein</fullName>
    </submittedName>
</protein>
<keyword evidence="8" id="KW-1185">Reference proteome</keyword>
<dbReference type="Proteomes" id="UP000193355">
    <property type="component" value="Unassembled WGS sequence"/>
</dbReference>
<comment type="similarity">
    <text evidence="5">Belongs to the binding-protein-dependent transport system permease family.</text>
</comment>
<feature type="transmembrane region" description="Helical" evidence="5">
    <location>
        <begin position="501"/>
        <end position="527"/>
    </location>
</feature>
<feature type="transmembrane region" description="Helical" evidence="5">
    <location>
        <begin position="234"/>
        <end position="252"/>
    </location>
</feature>
<sequence>MDAPFFLYMALALGVFVFILWPTLVMLKESVYIDGSLSLGHYRSLLLENRTLLKNSLFVGFWTTLFALIIGLSCALYVTHTDLWGKKAILAVLLMTLISPPFVSSLSYIMLFGRRGLITWKLLGIRWNPYGPGGIIAMEAVGFASIAAFLIMAVLRGIDRSLERASLDLGGNRGDTLIGVTLPLAWPGIMTAGLIVFIRSLSDFGTPMFIGGNFNVLATQAYMTAVGSYDLPKAAAISTVLLIPALAVFIVYRRVMGKNASLFSSKTASDEGAALPGGVQAIIFTVVWAFVALEVAKYGAILVGAFVKTWGVNFTFTLKHMEALEAAKMGSLLRSLKYASIAAFSAAFMGILLARFLGRAKGLLARTLDFTADLPFILPGPFFGIAYLLAFNWMPEPLLATGFLLVTNCVYRQLSIGIKSGVSVLGQINPELEDAVRDQGGSWLSVLKDVVAPKMVPAFLVSFVNTFTFTMTTIGGIIFLITPYTKVLTAEMFDAIQTGDIGASSAMASVIIGVTMVVNVVFSWTLLKKGKARGSEGSELNVS</sequence>
<dbReference type="CDD" id="cd06261">
    <property type="entry name" value="TM_PBP2"/>
    <property type="match status" value="1"/>
</dbReference>
<dbReference type="GO" id="GO:0005886">
    <property type="term" value="C:plasma membrane"/>
    <property type="evidence" value="ECO:0007669"/>
    <property type="project" value="UniProtKB-SubCell"/>
</dbReference>
<proteinExistence type="inferred from homology"/>
<organism evidence="7 8">
    <name type="scientific">Dethiosulfovibrio salsuginis</name>
    <dbReference type="NCBI Taxonomy" id="561720"/>
    <lineage>
        <taxon>Bacteria</taxon>
        <taxon>Thermotogati</taxon>
        <taxon>Synergistota</taxon>
        <taxon>Synergistia</taxon>
        <taxon>Synergistales</taxon>
        <taxon>Dethiosulfovibrionaceae</taxon>
        <taxon>Dethiosulfovibrio</taxon>
    </lineage>
</organism>
<name>A0A1X7KWG6_9BACT</name>
<dbReference type="PANTHER" id="PTHR43496">
    <property type="entry name" value="PROTEIN LPLB"/>
    <property type="match status" value="1"/>
</dbReference>
<keyword evidence="4 5" id="KW-0472">Membrane</keyword>
<dbReference type="GO" id="GO:0055085">
    <property type="term" value="P:transmembrane transport"/>
    <property type="evidence" value="ECO:0007669"/>
    <property type="project" value="InterPro"/>
</dbReference>
<feature type="transmembrane region" description="Helical" evidence="5">
    <location>
        <begin position="376"/>
        <end position="394"/>
    </location>
</feature>
<accession>A0A1X7KWG6</accession>
<dbReference type="STRING" id="561720.SAMN06275492_13816"/>
<dbReference type="PROSITE" id="PS50928">
    <property type="entry name" value="ABC_TM1"/>
    <property type="match status" value="2"/>
</dbReference>
<feature type="transmembrane region" description="Helical" evidence="5">
    <location>
        <begin position="298"/>
        <end position="318"/>
    </location>
</feature>
<evidence type="ECO:0000259" key="6">
    <source>
        <dbReference type="PROSITE" id="PS50928"/>
    </source>
</evidence>
<dbReference type="InterPro" id="IPR000515">
    <property type="entry name" value="MetI-like"/>
</dbReference>
<feature type="domain" description="ABC transmembrane type-1" evidence="6">
    <location>
        <begin position="53"/>
        <end position="252"/>
    </location>
</feature>
<evidence type="ECO:0000256" key="1">
    <source>
        <dbReference type="ARBA" id="ARBA00004141"/>
    </source>
</evidence>
<dbReference type="Gene3D" id="1.10.3720.10">
    <property type="entry name" value="MetI-like"/>
    <property type="match status" value="2"/>
</dbReference>
<dbReference type="Pfam" id="PF00528">
    <property type="entry name" value="BPD_transp_1"/>
    <property type="match status" value="1"/>
</dbReference>